<dbReference type="AlphaFoldDB" id="A0A286UUA5"/>
<gene>
    <name evidence="2" type="ORF">PNOK_0023700</name>
</gene>
<keyword evidence="3" id="KW-1185">Reference proteome</keyword>
<proteinExistence type="predicted"/>
<evidence type="ECO:0000256" key="1">
    <source>
        <dbReference type="SAM" id="MobiDB-lite"/>
    </source>
</evidence>
<accession>A0A286UUA5</accession>
<dbReference type="Proteomes" id="UP000217199">
    <property type="component" value="Unassembled WGS sequence"/>
</dbReference>
<name>A0A286UUA5_9AGAM</name>
<sequence>MTKLVVNVEVETIVKVDPSPTILLRQDMRKLRVKRKEKSEEISKLPLTLRQDESIEQKEHLRHDSFERKRLRGERNHQIQQWQSEILRDDPADVFIENTKALTDSRRHARFFSYIHNKFSTDRDSGIGESNFVAVENSKIISEEKTGLNNNQEEQARPKDSSDHEHSNPEDFEPLEAEEDLGFDPADFEACSDIEIEDSK</sequence>
<evidence type="ECO:0000313" key="2">
    <source>
        <dbReference type="EMBL" id="PAV23169.1"/>
    </source>
</evidence>
<evidence type="ECO:0000313" key="3">
    <source>
        <dbReference type="Proteomes" id="UP000217199"/>
    </source>
</evidence>
<feature type="compositionally biased region" description="Acidic residues" evidence="1">
    <location>
        <begin position="170"/>
        <end position="186"/>
    </location>
</feature>
<comment type="caution">
    <text evidence="2">The sequence shown here is derived from an EMBL/GenBank/DDBJ whole genome shotgun (WGS) entry which is preliminary data.</text>
</comment>
<organism evidence="2 3">
    <name type="scientific">Pyrrhoderma noxium</name>
    <dbReference type="NCBI Taxonomy" id="2282107"/>
    <lineage>
        <taxon>Eukaryota</taxon>
        <taxon>Fungi</taxon>
        <taxon>Dikarya</taxon>
        <taxon>Basidiomycota</taxon>
        <taxon>Agaricomycotina</taxon>
        <taxon>Agaricomycetes</taxon>
        <taxon>Hymenochaetales</taxon>
        <taxon>Hymenochaetaceae</taxon>
        <taxon>Pyrrhoderma</taxon>
    </lineage>
</organism>
<dbReference type="EMBL" id="NBII01000001">
    <property type="protein sequence ID" value="PAV23169.1"/>
    <property type="molecule type" value="Genomic_DNA"/>
</dbReference>
<feature type="region of interest" description="Disordered" evidence="1">
    <location>
        <begin position="143"/>
        <end position="186"/>
    </location>
</feature>
<reference evidence="2 3" key="1">
    <citation type="journal article" date="2017" name="Mol. Ecol.">
        <title>Comparative and population genomic landscape of Phellinus noxius: A hypervariable fungus causing root rot in trees.</title>
        <authorList>
            <person name="Chung C.L."/>
            <person name="Lee T.J."/>
            <person name="Akiba M."/>
            <person name="Lee H.H."/>
            <person name="Kuo T.H."/>
            <person name="Liu D."/>
            <person name="Ke H.M."/>
            <person name="Yokoi T."/>
            <person name="Roa M.B."/>
            <person name="Lu M.J."/>
            <person name="Chang Y.Y."/>
            <person name="Ann P.J."/>
            <person name="Tsai J.N."/>
            <person name="Chen C.Y."/>
            <person name="Tzean S.S."/>
            <person name="Ota Y."/>
            <person name="Hattori T."/>
            <person name="Sahashi N."/>
            <person name="Liou R.F."/>
            <person name="Kikuchi T."/>
            <person name="Tsai I.J."/>
        </authorList>
    </citation>
    <scope>NUCLEOTIDE SEQUENCE [LARGE SCALE GENOMIC DNA]</scope>
    <source>
        <strain evidence="2 3">FFPRI411160</strain>
    </source>
</reference>
<feature type="compositionally biased region" description="Basic and acidic residues" evidence="1">
    <location>
        <begin position="154"/>
        <end position="169"/>
    </location>
</feature>
<dbReference type="InParanoid" id="A0A286UUA5"/>
<protein>
    <submittedName>
        <fullName evidence="2">Uncharacterized protein</fullName>
    </submittedName>
</protein>